<keyword evidence="1 2" id="KW-0694">RNA-binding</keyword>
<dbReference type="SMART" id="SM00360">
    <property type="entry name" value="RRM"/>
    <property type="match status" value="4"/>
</dbReference>
<dbReference type="AlphaFoldDB" id="A0A401Q0X2"/>
<dbReference type="CDD" id="cd12367">
    <property type="entry name" value="RRM2_RBM45"/>
    <property type="match status" value="1"/>
</dbReference>
<feature type="domain" description="RRM" evidence="3">
    <location>
        <begin position="264"/>
        <end position="345"/>
    </location>
</feature>
<protein>
    <recommendedName>
        <fullName evidence="3">RRM domain-containing protein</fullName>
    </recommendedName>
</protein>
<dbReference type="Pfam" id="PF00076">
    <property type="entry name" value="RRM_1"/>
    <property type="match status" value="4"/>
</dbReference>
<keyword evidence="5" id="KW-1185">Reference proteome</keyword>
<evidence type="ECO:0000313" key="4">
    <source>
        <dbReference type="EMBL" id="GCB79025.1"/>
    </source>
</evidence>
<dbReference type="InterPro" id="IPR000504">
    <property type="entry name" value="RRM_dom"/>
</dbReference>
<evidence type="ECO:0000256" key="2">
    <source>
        <dbReference type="PROSITE-ProRule" id="PRU00176"/>
    </source>
</evidence>
<reference evidence="4 5" key="1">
    <citation type="journal article" date="2018" name="Nat. Ecol. Evol.">
        <title>Shark genomes provide insights into elasmobranch evolution and the origin of vertebrates.</title>
        <authorList>
            <person name="Hara Y"/>
            <person name="Yamaguchi K"/>
            <person name="Onimaru K"/>
            <person name="Kadota M"/>
            <person name="Koyanagi M"/>
            <person name="Keeley SD"/>
            <person name="Tatsumi K"/>
            <person name="Tanaka K"/>
            <person name="Motone F"/>
            <person name="Kageyama Y"/>
            <person name="Nozu R"/>
            <person name="Adachi N"/>
            <person name="Nishimura O"/>
            <person name="Nakagawa R"/>
            <person name="Tanegashima C"/>
            <person name="Kiyatake I"/>
            <person name="Matsumoto R"/>
            <person name="Murakumo K"/>
            <person name="Nishida K"/>
            <person name="Terakita A"/>
            <person name="Kuratani S"/>
            <person name="Sato K"/>
            <person name="Hyodo S Kuraku.S."/>
        </authorList>
    </citation>
    <scope>NUCLEOTIDE SEQUENCE [LARGE SCALE GENOMIC DNA]</scope>
</reference>
<organism evidence="4 5">
    <name type="scientific">Scyliorhinus torazame</name>
    <name type="common">Cloudy catshark</name>
    <name type="synonym">Catulus torazame</name>
    <dbReference type="NCBI Taxonomy" id="75743"/>
    <lineage>
        <taxon>Eukaryota</taxon>
        <taxon>Metazoa</taxon>
        <taxon>Chordata</taxon>
        <taxon>Craniata</taxon>
        <taxon>Vertebrata</taxon>
        <taxon>Chondrichthyes</taxon>
        <taxon>Elasmobranchii</taxon>
        <taxon>Galeomorphii</taxon>
        <taxon>Galeoidea</taxon>
        <taxon>Carcharhiniformes</taxon>
        <taxon>Scyliorhinidae</taxon>
        <taxon>Scyliorhinus</taxon>
    </lineage>
</organism>
<feature type="non-terminal residue" evidence="4">
    <location>
        <position position="1"/>
    </location>
</feature>
<evidence type="ECO:0000313" key="5">
    <source>
        <dbReference type="Proteomes" id="UP000288216"/>
    </source>
</evidence>
<dbReference type="InterPro" id="IPR034203">
    <property type="entry name" value="RBM45_RRM1"/>
</dbReference>
<dbReference type="Proteomes" id="UP000288216">
    <property type="component" value="Unassembled WGS sequence"/>
</dbReference>
<feature type="domain" description="RRM" evidence="3">
    <location>
        <begin position="18"/>
        <end position="110"/>
    </location>
</feature>
<evidence type="ECO:0000259" key="3">
    <source>
        <dbReference type="PROSITE" id="PS50102"/>
    </source>
</evidence>
<dbReference type="CDD" id="cd12366">
    <property type="entry name" value="RRM1_RBM45"/>
    <property type="match status" value="1"/>
</dbReference>
<dbReference type="STRING" id="75743.A0A401Q0X2"/>
<dbReference type="SUPFAM" id="SSF54928">
    <property type="entry name" value="RNA-binding domain, RBD"/>
    <property type="match status" value="2"/>
</dbReference>
<gene>
    <name evidence="4" type="ORF">scyTo_0016901</name>
</gene>
<comment type="caution">
    <text evidence="4">The sequence shown here is derived from an EMBL/GenBank/DDBJ whole genome shotgun (WGS) entry which is preliminary data.</text>
</comment>
<name>A0A401Q0X2_SCYTO</name>
<dbReference type="Gene3D" id="3.30.70.330">
    <property type="match status" value="4"/>
</dbReference>
<dbReference type="PROSITE" id="PS50102">
    <property type="entry name" value="RRM"/>
    <property type="match status" value="4"/>
</dbReference>
<dbReference type="FunFam" id="3.30.70.330:FF:000988">
    <property type="entry name" value="Developmentally regulated RNA-binding protein"/>
    <property type="match status" value="1"/>
</dbReference>
<dbReference type="OrthoDB" id="78437at2759"/>
<dbReference type="InterPro" id="IPR052462">
    <property type="entry name" value="SLIRP/GR-RBP-like"/>
</dbReference>
<dbReference type="CDD" id="cd12368">
    <property type="entry name" value="RRM3_RBM45"/>
    <property type="match status" value="1"/>
</dbReference>
<dbReference type="GO" id="GO:0003723">
    <property type="term" value="F:RNA binding"/>
    <property type="evidence" value="ECO:0007669"/>
    <property type="project" value="UniProtKB-UniRule"/>
</dbReference>
<proteinExistence type="predicted"/>
<dbReference type="FunFam" id="3.30.70.330:FF:000292">
    <property type="entry name" value="RNA-binding motif protein 45"/>
    <property type="match status" value="1"/>
</dbReference>
<dbReference type="EMBL" id="BFAA01010567">
    <property type="protein sequence ID" value="GCB79025.1"/>
    <property type="molecule type" value="Genomic_DNA"/>
</dbReference>
<dbReference type="CDD" id="cd12369">
    <property type="entry name" value="RRM4_RBM45"/>
    <property type="match status" value="1"/>
</dbReference>
<dbReference type="InterPro" id="IPR035979">
    <property type="entry name" value="RBD_domain_sf"/>
</dbReference>
<dbReference type="InterPro" id="IPR034207">
    <property type="entry name" value="RBM45_RRM3"/>
</dbReference>
<dbReference type="InterPro" id="IPR034208">
    <property type="entry name" value="RBM45_RRM4"/>
</dbReference>
<dbReference type="InterPro" id="IPR034206">
    <property type="entry name" value="RBM45_RRM2"/>
</dbReference>
<dbReference type="InterPro" id="IPR012677">
    <property type="entry name" value="Nucleotide-bd_a/b_plait_sf"/>
</dbReference>
<accession>A0A401Q0X2</accession>
<feature type="domain" description="RRM" evidence="3">
    <location>
        <begin position="420"/>
        <end position="492"/>
    </location>
</feature>
<sequence>GSWQFVCAEFATMEDSGSSRPMANLDHPPNSRLFLVISKSTSEEVIREKFSFFGEIQDIWVVRDKQSKDHKGIAYVKFAKSSQACRAMEDMHGKALTGDTKPIKVFIAQSRGSGSHRDVEDEELTRIFVMIPKSFAEDDLRENFKEFGDIEYCSVIKNKSTGESKGFGYVRFLKPSQAAQAIENCERSFKAILAEPRNKPTYSENDYMGGARQEQPSYASGFDAPRSQNMFPFAGEFTNFGTSEMRSGGEMRAEVRNEMRSGENISTCLSVSTRGVLTHEQVYSLFDIIPGLEYCEIQRDPYLGYGKGYALVRYNNVASAVYAKEKLHGFEYPPGNRIGVNYIEDDASDRRSNPVGMMALQLVAAQMMSLACNNPVGQQMIPASPGFGGSSNPPPVSRLQVDFSIPAPQNFAVSDSAVRERLFVVFNPTVLPLDVLEDLFCRFGNLIEAYLVPGRNIGYVKFAERHSASNAMETLHGKVVNGIKLKVMLADPPREESHKRQRTH</sequence>
<dbReference type="OMA" id="KNANDAM"/>
<feature type="domain" description="RRM" evidence="3">
    <location>
        <begin position="125"/>
        <end position="196"/>
    </location>
</feature>
<evidence type="ECO:0000256" key="1">
    <source>
        <dbReference type="ARBA" id="ARBA00022884"/>
    </source>
</evidence>
<dbReference type="PANTHER" id="PTHR48027">
    <property type="entry name" value="HETEROGENEOUS NUCLEAR RIBONUCLEOPROTEIN 87F-RELATED"/>
    <property type="match status" value="1"/>
</dbReference>